<protein>
    <submittedName>
        <fullName evidence="2">Uncharacterized protein</fullName>
    </submittedName>
</protein>
<sequence>MSRLLPLLQHFSPLFSDLSLTPMLTSPTLTAQLRITPISESIESLYTSRGSVTRSEADSCYAEILGDFRDGKFKPSQSEINVMLLIAAYFDLPFPSSISSSVHPVTPSSITLDSTSIIILLFSLPSTPSTPYPGLTYLLSSLNNITYPGYVTLKTFYSHLFLYLPSTSNLLSQITRRRDVTFKRYEELKRMGMWGMIGVFDEYAEEGWQGRAGVDLVKVEEWRERKEKEAKKRKRDDPRSSSSSSASNAPLISEVMNFTTSKSTKLKSHLTSTEPPPTSPTASPNASFLSLISSGKNGTLTYSTLLPHLQKLPCYNLQQKTLLLTDCLPSIRLTKKTTLILPTLKELSITGDISLTVVCLKCLSSLSKSNKKYRKQIDDIVSMIYTYNSDSTNTISACLRFYDDLICSDVKVLINPILTGIAAFSTLQNVDLLCGVVLEGLKRWRGEEIGRMYGVLGREIVNLVYKGKLKIEGVLMQEVGGKVKNEIRILSRENEQSSGVNLFEKFSITGGKWAEFVEGFIEELKEGGVEIGKEEIVGGRRKKYLEFLKVKGFSGVCGLVEWVGKKETVAKGTEKPS</sequence>
<accession>A0A9W7A797</accession>
<feature type="compositionally biased region" description="Basic and acidic residues" evidence="1">
    <location>
        <begin position="227"/>
        <end position="239"/>
    </location>
</feature>
<dbReference type="Proteomes" id="UP001165122">
    <property type="component" value="Unassembled WGS sequence"/>
</dbReference>
<evidence type="ECO:0000313" key="3">
    <source>
        <dbReference type="Proteomes" id="UP001165122"/>
    </source>
</evidence>
<organism evidence="2 3">
    <name type="scientific">Triparma laevis f. longispina</name>
    <dbReference type="NCBI Taxonomy" id="1714387"/>
    <lineage>
        <taxon>Eukaryota</taxon>
        <taxon>Sar</taxon>
        <taxon>Stramenopiles</taxon>
        <taxon>Ochrophyta</taxon>
        <taxon>Bolidophyceae</taxon>
        <taxon>Parmales</taxon>
        <taxon>Triparmaceae</taxon>
        <taxon>Triparma</taxon>
    </lineage>
</organism>
<feature type="region of interest" description="Disordered" evidence="1">
    <location>
        <begin position="264"/>
        <end position="285"/>
    </location>
</feature>
<keyword evidence="3" id="KW-1185">Reference proteome</keyword>
<gene>
    <name evidence="2" type="ORF">TrLO_g8435</name>
</gene>
<dbReference type="EMBL" id="BRXW01000566">
    <property type="protein sequence ID" value="GMH66929.1"/>
    <property type="molecule type" value="Genomic_DNA"/>
</dbReference>
<evidence type="ECO:0000256" key="1">
    <source>
        <dbReference type="SAM" id="MobiDB-lite"/>
    </source>
</evidence>
<evidence type="ECO:0000313" key="2">
    <source>
        <dbReference type="EMBL" id="GMH66929.1"/>
    </source>
</evidence>
<name>A0A9W7A797_9STRA</name>
<comment type="caution">
    <text evidence="2">The sequence shown here is derived from an EMBL/GenBank/DDBJ whole genome shotgun (WGS) entry which is preliminary data.</text>
</comment>
<proteinExistence type="predicted"/>
<reference evidence="3" key="1">
    <citation type="journal article" date="2023" name="Commun. Biol.">
        <title>Genome analysis of Parmales, the sister group of diatoms, reveals the evolutionary specialization of diatoms from phago-mixotrophs to photoautotrophs.</title>
        <authorList>
            <person name="Ban H."/>
            <person name="Sato S."/>
            <person name="Yoshikawa S."/>
            <person name="Yamada K."/>
            <person name="Nakamura Y."/>
            <person name="Ichinomiya M."/>
            <person name="Sato N."/>
            <person name="Blanc-Mathieu R."/>
            <person name="Endo H."/>
            <person name="Kuwata A."/>
            <person name="Ogata H."/>
        </authorList>
    </citation>
    <scope>NUCLEOTIDE SEQUENCE [LARGE SCALE GENOMIC DNA]</scope>
    <source>
        <strain evidence="3">NIES 3700</strain>
    </source>
</reference>
<feature type="region of interest" description="Disordered" evidence="1">
    <location>
        <begin position="227"/>
        <end position="247"/>
    </location>
</feature>
<feature type="compositionally biased region" description="Low complexity" evidence="1">
    <location>
        <begin position="264"/>
        <end position="273"/>
    </location>
</feature>
<dbReference type="AlphaFoldDB" id="A0A9W7A797"/>
<dbReference type="OrthoDB" id="10645061at2759"/>